<dbReference type="Gene3D" id="1.20.5.1200">
    <property type="entry name" value="Alpha-tocopherol transfer"/>
    <property type="match status" value="1"/>
</dbReference>
<dbReference type="Gene3D" id="3.40.525.10">
    <property type="entry name" value="CRAL-TRIO lipid binding domain"/>
    <property type="match status" value="1"/>
</dbReference>
<dbReference type="InterPro" id="IPR001251">
    <property type="entry name" value="CRAL-TRIO_dom"/>
</dbReference>
<evidence type="ECO:0000259" key="1">
    <source>
        <dbReference type="PROSITE" id="PS50191"/>
    </source>
</evidence>
<dbReference type="SUPFAM" id="SSF46938">
    <property type="entry name" value="CRAL/TRIO N-terminal domain"/>
    <property type="match status" value="1"/>
</dbReference>
<proteinExistence type="predicted"/>
<dbReference type="PANTHER" id="PTHR10174">
    <property type="entry name" value="ALPHA-TOCOPHEROL TRANSFER PROTEIN-RELATED"/>
    <property type="match status" value="1"/>
</dbReference>
<reference evidence="2" key="2">
    <citation type="submission" date="2020-05" db="UniProtKB">
        <authorList>
            <consortium name="EnsemblMetazoa"/>
        </authorList>
    </citation>
    <scope>IDENTIFICATION</scope>
    <source>
        <strain evidence="2">MINIMUS1</strain>
    </source>
</reference>
<dbReference type="STRING" id="112268.A0A182WJG2"/>
<dbReference type="Pfam" id="PF00650">
    <property type="entry name" value="CRAL_TRIO"/>
    <property type="match status" value="1"/>
</dbReference>
<dbReference type="InterPro" id="IPR036865">
    <property type="entry name" value="CRAL-TRIO_dom_sf"/>
</dbReference>
<dbReference type="PROSITE" id="PS50191">
    <property type="entry name" value="CRAL_TRIO"/>
    <property type="match status" value="1"/>
</dbReference>
<dbReference type="GO" id="GO:1902936">
    <property type="term" value="F:phosphatidylinositol bisphosphate binding"/>
    <property type="evidence" value="ECO:0007669"/>
    <property type="project" value="TreeGrafter"/>
</dbReference>
<keyword evidence="3" id="KW-1185">Reference proteome</keyword>
<dbReference type="InterPro" id="IPR011074">
    <property type="entry name" value="CRAL/TRIO_N_dom"/>
</dbReference>
<dbReference type="SMART" id="SM00516">
    <property type="entry name" value="SEC14"/>
    <property type="match status" value="1"/>
</dbReference>
<accession>A0A182WJG2</accession>
<reference evidence="3" key="1">
    <citation type="submission" date="2013-03" db="EMBL/GenBank/DDBJ databases">
        <title>The Genome Sequence of Anopheles minimus MINIMUS1.</title>
        <authorList>
            <consortium name="The Broad Institute Genomics Platform"/>
            <person name="Neafsey D.E."/>
            <person name="Walton C."/>
            <person name="Walker B."/>
            <person name="Young S.K."/>
            <person name="Zeng Q."/>
            <person name="Gargeya S."/>
            <person name="Fitzgerald M."/>
            <person name="Haas B."/>
            <person name="Abouelleil A."/>
            <person name="Allen A.W."/>
            <person name="Alvarado L."/>
            <person name="Arachchi H.M."/>
            <person name="Berlin A.M."/>
            <person name="Chapman S.B."/>
            <person name="Gainer-Dewar J."/>
            <person name="Goldberg J."/>
            <person name="Griggs A."/>
            <person name="Gujja S."/>
            <person name="Hansen M."/>
            <person name="Howarth C."/>
            <person name="Imamovic A."/>
            <person name="Ireland A."/>
            <person name="Larimer J."/>
            <person name="McCowan C."/>
            <person name="Murphy C."/>
            <person name="Pearson M."/>
            <person name="Poon T.W."/>
            <person name="Priest M."/>
            <person name="Roberts A."/>
            <person name="Saif S."/>
            <person name="Shea T."/>
            <person name="Sisk P."/>
            <person name="Sykes S."/>
            <person name="Wortman J."/>
            <person name="Nusbaum C."/>
            <person name="Birren B."/>
        </authorList>
    </citation>
    <scope>NUCLEOTIDE SEQUENCE [LARGE SCALE GENOMIC DNA]</scope>
    <source>
        <strain evidence="3">MINIMUS1</strain>
    </source>
</reference>
<dbReference type="AlphaFoldDB" id="A0A182WJG2"/>
<dbReference type="VEuPathDB" id="VectorBase:AMIN010516"/>
<dbReference type="GO" id="GO:0016020">
    <property type="term" value="C:membrane"/>
    <property type="evidence" value="ECO:0007669"/>
    <property type="project" value="TreeGrafter"/>
</dbReference>
<dbReference type="CDD" id="cd00170">
    <property type="entry name" value="SEC14"/>
    <property type="match status" value="1"/>
</dbReference>
<dbReference type="PANTHER" id="PTHR10174:SF166">
    <property type="entry name" value="LD40136P"/>
    <property type="match status" value="1"/>
</dbReference>
<evidence type="ECO:0000313" key="2">
    <source>
        <dbReference type="EnsemblMetazoa" id="AMIN010516-PA"/>
    </source>
</evidence>
<dbReference type="Gene3D" id="1.10.8.20">
    <property type="entry name" value="N-terminal domain of phosphatidylinositol transfer protein sec14p"/>
    <property type="match status" value="1"/>
</dbReference>
<name>A0A182WJG2_9DIPT</name>
<dbReference type="InterPro" id="IPR036273">
    <property type="entry name" value="CRAL/TRIO_N_dom_sf"/>
</dbReference>
<dbReference type="PRINTS" id="PR00180">
    <property type="entry name" value="CRETINALDHBP"/>
</dbReference>
<dbReference type="EnsemblMetazoa" id="AMIN010516-RA">
    <property type="protein sequence ID" value="AMIN010516-PA"/>
    <property type="gene ID" value="AMIN010516"/>
</dbReference>
<feature type="domain" description="CRAL-TRIO" evidence="1">
    <location>
        <begin position="195"/>
        <end position="359"/>
    </location>
</feature>
<organism evidence="2 3">
    <name type="scientific">Anopheles minimus</name>
    <dbReference type="NCBI Taxonomy" id="112268"/>
    <lineage>
        <taxon>Eukaryota</taxon>
        <taxon>Metazoa</taxon>
        <taxon>Ecdysozoa</taxon>
        <taxon>Arthropoda</taxon>
        <taxon>Hexapoda</taxon>
        <taxon>Insecta</taxon>
        <taxon>Pterygota</taxon>
        <taxon>Neoptera</taxon>
        <taxon>Endopterygota</taxon>
        <taxon>Diptera</taxon>
        <taxon>Nematocera</taxon>
        <taxon>Culicoidea</taxon>
        <taxon>Culicidae</taxon>
        <taxon>Anophelinae</taxon>
        <taxon>Anopheles</taxon>
    </lineage>
</organism>
<dbReference type="Proteomes" id="UP000075920">
    <property type="component" value="Unassembled WGS sequence"/>
</dbReference>
<protein>
    <recommendedName>
        <fullName evidence="1">CRAL-TRIO domain-containing protein</fullName>
    </recommendedName>
</protein>
<sequence>MASSTTTAPTTVPIGCVHQKRLSSFQRAVVQFGCVLKVCHKRLRNVWFVFWEARLGREASRPLETLLQDITVTSQQIRLKSTTRTTMDNDTTTVHSNCTSPASYQQYTWTLTDKLRKTAKSELREDEHLRSQGLAQMREFIAKSPHIKRCRTDALFLLRFLRTKKYSIPQACAMLEKYLTVRQANPAWFSRLDIEDPEIEAIIDGGYIVPLPERDDHGRQVVLSVAGNLDLSRVSSALLARVHFLVQEVLADDEQSQICGYVHCVDERELSMKLMGMWSLVDIKKVADCIQNGLPSRINGFNLIGLPSTAATLLEFCVSLLSDKLRKRINLYRTVEDFAGKINRKILPKEHGGTVPMADMIAQFKERCRQKRTQLLAMDDMCLELSKVPGHCADSCRRDLDAGMIGSFRKLEVD</sequence>
<dbReference type="SMART" id="SM01100">
    <property type="entry name" value="CRAL_TRIO_N"/>
    <property type="match status" value="1"/>
</dbReference>
<dbReference type="SUPFAM" id="SSF52087">
    <property type="entry name" value="CRAL/TRIO domain"/>
    <property type="match status" value="1"/>
</dbReference>
<evidence type="ECO:0000313" key="3">
    <source>
        <dbReference type="Proteomes" id="UP000075920"/>
    </source>
</evidence>